<evidence type="ECO:0000313" key="3">
    <source>
        <dbReference type="Proteomes" id="UP000595140"/>
    </source>
</evidence>
<accession>A0A484M9V7</accession>
<evidence type="ECO:0000313" key="2">
    <source>
        <dbReference type="EMBL" id="VFQ85359.1"/>
    </source>
</evidence>
<reference evidence="2 3" key="1">
    <citation type="submission" date="2018-04" db="EMBL/GenBank/DDBJ databases">
        <authorList>
            <person name="Vogel A."/>
        </authorList>
    </citation>
    <scope>NUCLEOTIDE SEQUENCE [LARGE SCALE GENOMIC DNA]</scope>
</reference>
<protein>
    <submittedName>
        <fullName evidence="2">Uncharacterized protein</fullName>
    </submittedName>
</protein>
<keyword evidence="3" id="KW-1185">Reference proteome</keyword>
<organism evidence="2 3">
    <name type="scientific">Cuscuta campestris</name>
    <dbReference type="NCBI Taxonomy" id="132261"/>
    <lineage>
        <taxon>Eukaryota</taxon>
        <taxon>Viridiplantae</taxon>
        <taxon>Streptophyta</taxon>
        <taxon>Embryophyta</taxon>
        <taxon>Tracheophyta</taxon>
        <taxon>Spermatophyta</taxon>
        <taxon>Magnoliopsida</taxon>
        <taxon>eudicotyledons</taxon>
        <taxon>Gunneridae</taxon>
        <taxon>Pentapetalae</taxon>
        <taxon>asterids</taxon>
        <taxon>lamiids</taxon>
        <taxon>Solanales</taxon>
        <taxon>Convolvulaceae</taxon>
        <taxon>Cuscuteae</taxon>
        <taxon>Cuscuta</taxon>
        <taxon>Cuscuta subgen. Grammica</taxon>
        <taxon>Cuscuta sect. Cleistogrammica</taxon>
    </lineage>
</organism>
<proteinExistence type="predicted"/>
<sequence>MNSEKDQTTQPTQIVEESKKTALEKDENEEDDDRKRSFVWDHFERDLKGIYWLRSNPIDIQNPPDITLDEYKKNLEEIEKDEFANTPKHLEEYILDD</sequence>
<name>A0A484M9V7_9ASTE</name>
<dbReference type="Proteomes" id="UP000595140">
    <property type="component" value="Unassembled WGS sequence"/>
</dbReference>
<evidence type="ECO:0000256" key="1">
    <source>
        <dbReference type="SAM" id="MobiDB-lite"/>
    </source>
</evidence>
<dbReference type="AlphaFoldDB" id="A0A484M9V7"/>
<gene>
    <name evidence="2" type="ORF">CCAM_LOCUS27135</name>
</gene>
<feature type="compositionally biased region" description="Basic and acidic residues" evidence="1">
    <location>
        <begin position="16"/>
        <end position="25"/>
    </location>
</feature>
<dbReference type="EMBL" id="OOIL02002916">
    <property type="protein sequence ID" value="VFQ85359.1"/>
    <property type="molecule type" value="Genomic_DNA"/>
</dbReference>
<feature type="region of interest" description="Disordered" evidence="1">
    <location>
        <begin position="1"/>
        <end position="35"/>
    </location>
</feature>